<gene>
    <name evidence="5" type="ORF">Taro_045622</name>
</gene>
<evidence type="ECO:0000256" key="3">
    <source>
        <dbReference type="PROSITE-ProRule" id="PRU01131"/>
    </source>
</evidence>
<dbReference type="Proteomes" id="UP000652761">
    <property type="component" value="Unassembled WGS sequence"/>
</dbReference>
<evidence type="ECO:0000256" key="1">
    <source>
        <dbReference type="ARBA" id="ARBA00009374"/>
    </source>
</evidence>
<keyword evidence="2" id="KW-0479">Metal-binding</keyword>
<feature type="zinc finger region" description="FLZ-type" evidence="3">
    <location>
        <begin position="347"/>
        <end position="390"/>
    </location>
</feature>
<evidence type="ECO:0000313" key="5">
    <source>
        <dbReference type="EMBL" id="MQM12704.1"/>
    </source>
</evidence>
<dbReference type="PROSITE" id="PS51795">
    <property type="entry name" value="ZF_FLZ"/>
    <property type="match status" value="1"/>
</dbReference>
<proteinExistence type="inferred from homology"/>
<dbReference type="EMBL" id="NMUH01005419">
    <property type="protein sequence ID" value="MQM12704.1"/>
    <property type="molecule type" value="Genomic_DNA"/>
</dbReference>
<dbReference type="InterPro" id="IPR044585">
    <property type="entry name" value="FLZ10/11"/>
</dbReference>
<protein>
    <recommendedName>
        <fullName evidence="4">FLZ-type domain-containing protein</fullName>
    </recommendedName>
</protein>
<evidence type="ECO:0000313" key="6">
    <source>
        <dbReference type="Proteomes" id="UP000652761"/>
    </source>
</evidence>
<comment type="similarity">
    <text evidence="1">Belongs to the FLZ family.</text>
</comment>
<dbReference type="PANTHER" id="PTHR46868">
    <property type="entry name" value="FCS-LIKE ZINC FINGER 11"/>
    <property type="match status" value="1"/>
</dbReference>
<feature type="non-terminal residue" evidence="5">
    <location>
        <position position="417"/>
    </location>
</feature>
<keyword evidence="6" id="KW-1185">Reference proteome</keyword>
<dbReference type="GO" id="GO:0046872">
    <property type="term" value="F:metal ion binding"/>
    <property type="evidence" value="ECO:0007669"/>
    <property type="project" value="UniProtKB-KW"/>
</dbReference>
<evidence type="ECO:0000259" key="4">
    <source>
        <dbReference type="PROSITE" id="PS51795"/>
    </source>
</evidence>
<dbReference type="Pfam" id="PF04570">
    <property type="entry name" value="zf-FLZ"/>
    <property type="match status" value="1"/>
</dbReference>
<accession>A0A843X533</accession>
<feature type="domain" description="FLZ-type" evidence="4">
    <location>
        <begin position="347"/>
        <end position="390"/>
    </location>
</feature>
<organism evidence="5 6">
    <name type="scientific">Colocasia esculenta</name>
    <name type="common">Wild taro</name>
    <name type="synonym">Arum esculentum</name>
    <dbReference type="NCBI Taxonomy" id="4460"/>
    <lineage>
        <taxon>Eukaryota</taxon>
        <taxon>Viridiplantae</taxon>
        <taxon>Streptophyta</taxon>
        <taxon>Embryophyta</taxon>
        <taxon>Tracheophyta</taxon>
        <taxon>Spermatophyta</taxon>
        <taxon>Magnoliopsida</taxon>
        <taxon>Liliopsida</taxon>
        <taxon>Araceae</taxon>
        <taxon>Aroideae</taxon>
        <taxon>Colocasieae</taxon>
        <taxon>Colocasia</taxon>
    </lineage>
</organism>
<evidence type="ECO:0000256" key="2">
    <source>
        <dbReference type="ARBA" id="ARBA00022723"/>
    </source>
</evidence>
<dbReference type="OrthoDB" id="685855at2759"/>
<dbReference type="PANTHER" id="PTHR46868:SF3">
    <property type="entry name" value="FCS-LIKE ZINC FINGER 11"/>
    <property type="match status" value="1"/>
</dbReference>
<dbReference type="AlphaFoldDB" id="A0A843X533"/>
<comment type="caution">
    <text evidence="5">The sequence shown here is derived from an EMBL/GenBank/DDBJ whole genome shotgun (WGS) entry which is preliminary data.</text>
</comment>
<name>A0A843X533_COLES</name>
<reference evidence="5" key="1">
    <citation type="submission" date="2017-07" db="EMBL/GenBank/DDBJ databases">
        <title>Taro Niue Genome Assembly and Annotation.</title>
        <authorList>
            <person name="Atibalentja N."/>
            <person name="Keating K."/>
            <person name="Fields C.J."/>
        </authorList>
    </citation>
    <scope>NUCLEOTIDE SEQUENCE</scope>
    <source>
        <strain evidence="5">Niue_2</strain>
        <tissue evidence="5">Leaf</tissue>
    </source>
</reference>
<dbReference type="InterPro" id="IPR007650">
    <property type="entry name" value="Zf-FLZ_dom"/>
</dbReference>
<sequence length="417" mass="45125">TCSLPLQSSSECSSGRGVLAWIGGSHWGMGTMLRKAGMSARRDQPMPESGGTSFFSFPGLLFGFAKDMADADSARSPTSPLDCRLFSGFGSHFARSPRSPGVADAARKSWDCDRVGLGLGLVNSLSDGGETCRRVLLGSPENRKILLDSQTRINIPCPKSRLDRLLADSSATSPKSLPKNYVISSHNRNESPCFKPVSPEKGEGTFVARFELGELGKIQSCCSPHIDRSPSHISEARHSESKNASLISPPFAGGRKFESCSGSLPDAYGFLGSLSDSDIEQSEDYTCIISHGPNPKTSRIFGDCILESRRTGDTSGCSDRDQWGEEGRGCLWRVKCLENPMSFPSEDFLRVCFSCKKKLEGEDMYVYRGEKAFCSSSCRSQEIMFDEEMEGPAMDSSCPTPTSCCEGIFLSGSVVAT</sequence>